<keyword evidence="2" id="KW-1185">Reference proteome</keyword>
<comment type="caution">
    <text evidence="1">The sequence shown here is derived from an EMBL/GenBank/DDBJ whole genome shotgun (WGS) entry which is preliminary data.</text>
</comment>
<feature type="non-terminal residue" evidence="1">
    <location>
        <position position="1"/>
    </location>
</feature>
<dbReference type="EMBL" id="JAHRHJ020000010">
    <property type="protein sequence ID" value="KAH9298699.1"/>
    <property type="molecule type" value="Genomic_DNA"/>
</dbReference>
<dbReference type="AlphaFoldDB" id="A0AA38CKW0"/>
<protein>
    <submittedName>
        <fullName evidence="1">Uncharacterized protein</fullName>
    </submittedName>
</protein>
<evidence type="ECO:0000313" key="1">
    <source>
        <dbReference type="EMBL" id="KAH9298699.1"/>
    </source>
</evidence>
<dbReference type="Proteomes" id="UP000824469">
    <property type="component" value="Unassembled WGS sequence"/>
</dbReference>
<organism evidence="1 2">
    <name type="scientific">Taxus chinensis</name>
    <name type="common">Chinese yew</name>
    <name type="synonym">Taxus wallichiana var. chinensis</name>
    <dbReference type="NCBI Taxonomy" id="29808"/>
    <lineage>
        <taxon>Eukaryota</taxon>
        <taxon>Viridiplantae</taxon>
        <taxon>Streptophyta</taxon>
        <taxon>Embryophyta</taxon>
        <taxon>Tracheophyta</taxon>
        <taxon>Spermatophyta</taxon>
        <taxon>Pinopsida</taxon>
        <taxon>Pinidae</taxon>
        <taxon>Conifers II</taxon>
        <taxon>Cupressales</taxon>
        <taxon>Taxaceae</taxon>
        <taxon>Taxus</taxon>
    </lineage>
</organism>
<accession>A0AA38CKW0</accession>
<feature type="non-terminal residue" evidence="1">
    <location>
        <position position="97"/>
    </location>
</feature>
<gene>
    <name evidence="1" type="ORF">KI387_030381</name>
</gene>
<evidence type="ECO:0000313" key="2">
    <source>
        <dbReference type="Proteomes" id="UP000824469"/>
    </source>
</evidence>
<proteinExistence type="predicted"/>
<sequence>EADPLIKVVVDLYNELYAEKDSIMKLNGLLTEESYNLDLLLETWREIQSVSSNLLLKGDVIDDISKPFDFKEVMEFKAQILQDLMSKLEYKRVKVVD</sequence>
<name>A0AA38CKW0_TAXCH</name>
<reference evidence="1 2" key="1">
    <citation type="journal article" date="2021" name="Nat. Plants">
        <title>The Taxus genome provides insights into paclitaxel biosynthesis.</title>
        <authorList>
            <person name="Xiong X."/>
            <person name="Gou J."/>
            <person name="Liao Q."/>
            <person name="Li Y."/>
            <person name="Zhou Q."/>
            <person name="Bi G."/>
            <person name="Li C."/>
            <person name="Du R."/>
            <person name="Wang X."/>
            <person name="Sun T."/>
            <person name="Guo L."/>
            <person name="Liang H."/>
            <person name="Lu P."/>
            <person name="Wu Y."/>
            <person name="Zhang Z."/>
            <person name="Ro D.K."/>
            <person name="Shang Y."/>
            <person name="Huang S."/>
            <person name="Yan J."/>
        </authorList>
    </citation>
    <scope>NUCLEOTIDE SEQUENCE [LARGE SCALE GENOMIC DNA]</scope>
    <source>
        <strain evidence="1">Ta-2019</strain>
    </source>
</reference>